<dbReference type="EMBL" id="BX294147">
    <property type="protein sequence ID" value="CAD78461.1"/>
    <property type="molecule type" value="Genomic_DNA"/>
</dbReference>
<evidence type="ECO:0000313" key="2">
    <source>
        <dbReference type="Proteomes" id="UP000001025"/>
    </source>
</evidence>
<keyword evidence="2" id="KW-1185">Reference proteome</keyword>
<reference evidence="1 2" key="1">
    <citation type="journal article" date="2003" name="Proc. Natl. Acad. Sci. U.S.A.">
        <title>Complete genome sequence of the marine planctomycete Pirellula sp. strain 1.</title>
        <authorList>
            <person name="Gloeckner F.O."/>
            <person name="Kube M."/>
            <person name="Bauer M."/>
            <person name="Teeling H."/>
            <person name="Lombardot T."/>
            <person name="Ludwig W."/>
            <person name="Gade D."/>
            <person name="Beck A."/>
            <person name="Borzym K."/>
            <person name="Heitmann K."/>
            <person name="Rabus R."/>
            <person name="Schlesner H."/>
            <person name="Amann R."/>
            <person name="Reinhardt R."/>
        </authorList>
    </citation>
    <scope>NUCLEOTIDE SEQUENCE [LARGE SCALE GENOMIC DNA]</scope>
    <source>
        <strain evidence="2">DSM 10527 / NCIMB 13988 / SH1</strain>
    </source>
</reference>
<dbReference type="AlphaFoldDB" id="Q7UG68"/>
<organism evidence="1 2">
    <name type="scientific">Rhodopirellula baltica (strain DSM 10527 / NCIMB 13988 / SH1)</name>
    <dbReference type="NCBI Taxonomy" id="243090"/>
    <lineage>
        <taxon>Bacteria</taxon>
        <taxon>Pseudomonadati</taxon>
        <taxon>Planctomycetota</taxon>
        <taxon>Planctomycetia</taxon>
        <taxon>Pirellulales</taxon>
        <taxon>Pirellulaceae</taxon>
        <taxon>Rhodopirellula</taxon>
    </lineage>
</organism>
<dbReference type="InParanoid" id="Q7UG68"/>
<dbReference type="Proteomes" id="UP000001025">
    <property type="component" value="Chromosome"/>
</dbReference>
<dbReference type="EnsemblBacteria" id="CAD78461">
    <property type="protein sequence ID" value="CAD78461"/>
    <property type="gene ID" value="RB8084"/>
</dbReference>
<dbReference type="KEGG" id="rba:RB8084"/>
<accession>Q7UG68</accession>
<protein>
    <submittedName>
        <fullName evidence="1">Uncharacterized protein</fullName>
    </submittedName>
</protein>
<gene>
    <name evidence="1" type="ordered locus">RB8084</name>
</gene>
<evidence type="ECO:0000313" key="1">
    <source>
        <dbReference type="EMBL" id="CAD78461.1"/>
    </source>
</evidence>
<proteinExistence type="predicted"/>
<sequence length="38" mass="4479">MSRRLAASFSSPHKVVSERRWSFRPRIEAASFYRVNPV</sequence>
<name>Q7UG68_RHOBA</name>
<dbReference type="HOGENOM" id="CLU_3332211_0_0_0"/>